<evidence type="ECO:0000313" key="3">
    <source>
        <dbReference type="Proteomes" id="UP000831963"/>
    </source>
</evidence>
<evidence type="ECO:0008006" key="4">
    <source>
        <dbReference type="Google" id="ProtNLM"/>
    </source>
</evidence>
<evidence type="ECO:0000313" key="2">
    <source>
        <dbReference type="EMBL" id="UPL14418.1"/>
    </source>
</evidence>
<reference evidence="2 3" key="1">
    <citation type="submission" date="2021-06" db="EMBL/GenBank/DDBJ databases">
        <title>Genome-based taxonomic framework of Microbacterium strains isolated from marine environment, the description of four new species and reclassification of four preexisting species.</title>
        <authorList>
            <person name="Lee S.D."/>
            <person name="Kim S.-M."/>
            <person name="Byeon Y.-S."/>
            <person name="Yang H.L."/>
            <person name="Kim I.S."/>
        </authorList>
    </citation>
    <scope>NUCLEOTIDE SEQUENCE [LARGE SCALE GENOMIC DNA]</scope>
    <source>
        <strain evidence="2 3">SSW1-36</strain>
    </source>
</reference>
<feature type="chain" id="PRO_5045700268" description="Lipoprotein" evidence="1">
    <location>
        <begin position="26"/>
        <end position="174"/>
    </location>
</feature>
<evidence type="ECO:0000256" key="1">
    <source>
        <dbReference type="SAM" id="SignalP"/>
    </source>
</evidence>
<gene>
    <name evidence="2" type="ORF">KV396_07995</name>
</gene>
<dbReference type="Proteomes" id="UP000831963">
    <property type="component" value="Chromosome"/>
</dbReference>
<proteinExistence type="predicted"/>
<accession>A0ABY4INX7</accession>
<dbReference type="PROSITE" id="PS51257">
    <property type="entry name" value="PROKAR_LIPOPROTEIN"/>
    <property type="match status" value="1"/>
</dbReference>
<keyword evidence="3" id="KW-1185">Reference proteome</keyword>
<sequence length="174" mass="18172">MSTRYPTATLALAVVAAALSGCAPAPEPSPTPTPAFASEEEAFAAAEEVYREYNEAVTARIAGASTPDPQDYLIGSALEADIDTLNLFSARKIHLEGTSVVASFSGESADLSTAATTVVAAVCLDATRTRVVTDEGADVTPKDRPETSLLRVTFVSVDGRYQISNSELPEDPTC</sequence>
<feature type="signal peptide" evidence="1">
    <location>
        <begin position="1"/>
        <end position="25"/>
    </location>
</feature>
<dbReference type="EMBL" id="CP078077">
    <property type="protein sequence ID" value="UPL14418.1"/>
    <property type="molecule type" value="Genomic_DNA"/>
</dbReference>
<keyword evidence="1" id="KW-0732">Signal</keyword>
<organism evidence="2 3">
    <name type="scientific">Microbacterium galbinum</name>
    <dbReference type="NCBI Taxonomy" id="2851646"/>
    <lineage>
        <taxon>Bacteria</taxon>
        <taxon>Bacillati</taxon>
        <taxon>Actinomycetota</taxon>
        <taxon>Actinomycetes</taxon>
        <taxon>Micrococcales</taxon>
        <taxon>Microbacteriaceae</taxon>
        <taxon>Microbacterium</taxon>
    </lineage>
</organism>
<protein>
    <recommendedName>
        <fullName evidence="4">Lipoprotein</fullName>
    </recommendedName>
</protein>
<name>A0ABY4INX7_9MICO</name>